<feature type="signal peptide" evidence="4">
    <location>
        <begin position="1"/>
        <end position="25"/>
    </location>
</feature>
<dbReference type="InterPro" id="IPR001343">
    <property type="entry name" value="Hemolysn_Ca-bd"/>
</dbReference>
<evidence type="ECO:0000313" key="6">
    <source>
        <dbReference type="Proteomes" id="UP001147700"/>
    </source>
</evidence>
<keyword evidence="4" id="KW-0732">Signal</keyword>
<name>A0ABT4RJC4_9ACTN</name>
<dbReference type="PANTHER" id="PTHR38340">
    <property type="entry name" value="S-LAYER PROTEIN"/>
    <property type="match status" value="1"/>
</dbReference>
<dbReference type="InterPro" id="IPR018511">
    <property type="entry name" value="Hemolysin-typ_Ca-bd_CS"/>
</dbReference>
<dbReference type="EMBL" id="JAPCID010000017">
    <property type="protein sequence ID" value="MDA0138656.1"/>
    <property type="molecule type" value="Genomic_DNA"/>
</dbReference>
<dbReference type="SUPFAM" id="SSF51120">
    <property type="entry name" value="beta-Roll"/>
    <property type="match status" value="2"/>
</dbReference>
<dbReference type="InterPro" id="IPR050557">
    <property type="entry name" value="RTX_toxin/Mannuronan_C5-epim"/>
</dbReference>
<feature type="compositionally biased region" description="Gly residues" evidence="3">
    <location>
        <begin position="200"/>
        <end position="212"/>
    </location>
</feature>
<evidence type="ECO:0000313" key="5">
    <source>
        <dbReference type="EMBL" id="MDA0138656.1"/>
    </source>
</evidence>
<dbReference type="PRINTS" id="PR00313">
    <property type="entry name" value="CABNDNGRPT"/>
</dbReference>
<dbReference type="Pfam" id="PF00353">
    <property type="entry name" value="HemolysinCabind"/>
    <property type="match status" value="3"/>
</dbReference>
<organism evidence="5 6">
    <name type="scientific">Solirubrobacter deserti</name>
    <dbReference type="NCBI Taxonomy" id="2282478"/>
    <lineage>
        <taxon>Bacteria</taxon>
        <taxon>Bacillati</taxon>
        <taxon>Actinomycetota</taxon>
        <taxon>Thermoleophilia</taxon>
        <taxon>Solirubrobacterales</taxon>
        <taxon>Solirubrobacteraceae</taxon>
        <taxon>Solirubrobacter</taxon>
    </lineage>
</organism>
<evidence type="ECO:0008006" key="7">
    <source>
        <dbReference type="Google" id="ProtNLM"/>
    </source>
</evidence>
<evidence type="ECO:0000256" key="2">
    <source>
        <dbReference type="ARBA" id="ARBA00022525"/>
    </source>
</evidence>
<dbReference type="Proteomes" id="UP001147700">
    <property type="component" value="Unassembled WGS sequence"/>
</dbReference>
<comment type="subcellular location">
    <subcellularLocation>
        <location evidence="1">Secreted</location>
    </subcellularLocation>
</comment>
<dbReference type="Gene3D" id="2.150.10.10">
    <property type="entry name" value="Serralysin-like metalloprotease, C-terminal"/>
    <property type="match status" value="3"/>
</dbReference>
<dbReference type="PROSITE" id="PS00330">
    <property type="entry name" value="HEMOLYSIN_CALCIUM"/>
    <property type="match status" value="3"/>
</dbReference>
<evidence type="ECO:0000256" key="4">
    <source>
        <dbReference type="SAM" id="SignalP"/>
    </source>
</evidence>
<feature type="region of interest" description="Disordered" evidence="3">
    <location>
        <begin position="200"/>
        <end position="223"/>
    </location>
</feature>
<gene>
    <name evidence="5" type="ORF">OJ962_14225</name>
</gene>
<dbReference type="InterPro" id="IPR011049">
    <property type="entry name" value="Serralysin-like_metalloprot_C"/>
</dbReference>
<evidence type="ECO:0000256" key="1">
    <source>
        <dbReference type="ARBA" id="ARBA00004613"/>
    </source>
</evidence>
<dbReference type="PANTHER" id="PTHR38340:SF1">
    <property type="entry name" value="S-LAYER PROTEIN"/>
    <property type="match status" value="1"/>
</dbReference>
<proteinExistence type="predicted"/>
<protein>
    <recommendedName>
        <fullName evidence="7">Calcium-binding protein</fullName>
    </recommendedName>
</protein>
<evidence type="ECO:0000256" key="3">
    <source>
        <dbReference type="SAM" id="MobiDB-lite"/>
    </source>
</evidence>
<sequence length="387" mass="38993">MFKHRQHLLLGVLAAATLTAAPAQAQVPSATVTASDAVGMRYVGTDADNNVRITLTNSRFTIDDVVPVTAGIGCNAVAGDPTQATCFAPKVGVKFKGFVASAGAGNDTVVNATSTATVEGAPMQANGSVGNDVLVGDSKTDDVLSGSTGDDELRDAGGRNELTGSSGNDKLVGGFGLDELVGGPDNDVLDGALNSDKLFGGSGNDQLQGGGSDDQLDGGLGADTIDGGQTGIAVGERHDVVIYSSRTTPVHVNLKRTDATQGTPANPALGVPAEGDTIVDVEDVSSGNGKDLLIGNEFDNNLSGAGGDDVLSGDRGMDRLLGGDDNDSIFPSPAPSIQVPFGAVRDFVSDIIDCGGLSAGDGDPGDQAFRVVLDQDFANDCATVILQ</sequence>
<keyword evidence="6" id="KW-1185">Reference proteome</keyword>
<keyword evidence="2" id="KW-0964">Secreted</keyword>
<reference evidence="5" key="1">
    <citation type="submission" date="2022-10" db="EMBL/GenBank/DDBJ databases">
        <title>The WGS of Solirubrobacter sp. CPCC 204708.</title>
        <authorList>
            <person name="Jiang Z."/>
        </authorList>
    </citation>
    <scope>NUCLEOTIDE SEQUENCE</scope>
    <source>
        <strain evidence="5">CPCC 204708</strain>
    </source>
</reference>
<feature type="chain" id="PRO_5045840154" description="Calcium-binding protein" evidence="4">
    <location>
        <begin position="26"/>
        <end position="387"/>
    </location>
</feature>
<accession>A0ABT4RJC4</accession>
<dbReference type="RefSeq" id="WP_202955336.1">
    <property type="nucleotide sequence ID" value="NZ_JAPCID010000017.1"/>
</dbReference>
<comment type="caution">
    <text evidence="5">The sequence shown here is derived from an EMBL/GenBank/DDBJ whole genome shotgun (WGS) entry which is preliminary data.</text>
</comment>
<feature type="region of interest" description="Disordered" evidence="3">
    <location>
        <begin position="137"/>
        <end position="167"/>
    </location>
</feature>